<gene>
    <name evidence="3" type="ORF">MNBD_GAMMA25-425</name>
</gene>
<accession>A0A3B1B898</accession>
<dbReference type="Pfam" id="PF12849">
    <property type="entry name" value="PBP_like_2"/>
    <property type="match status" value="1"/>
</dbReference>
<organism evidence="3">
    <name type="scientific">hydrothermal vent metagenome</name>
    <dbReference type="NCBI Taxonomy" id="652676"/>
    <lineage>
        <taxon>unclassified sequences</taxon>
        <taxon>metagenomes</taxon>
        <taxon>ecological metagenomes</taxon>
    </lineage>
</organism>
<proteinExistence type="predicted"/>
<dbReference type="PANTHER" id="PTHR30570">
    <property type="entry name" value="PERIPLASMIC PHOSPHATE BINDING COMPONENT OF PHOSPHATE ABC TRANSPORTER"/>
    <property type="match status" value="1"/>
</dbReference>
<evidence type="ECO:0000313" key="3">
    <source>
        <dbReference type="EMBL" id="VAX08143.1"/>
    </source>
</evidence>
<sequence length="295" mass="33545">MVTKHLLYIMHTYFRSMLFLLFLSSLSVAQGDEKDTQRENPIVGGGAHFSWVIFHELKPDLERLLNRDIELYGKDSALGLGCNAGIKNAIQNTKDHETFGFVCCELTEKEINDKQLHVHPLAYEPILILLNKSNPIESLSTEQVRNIFRGKIHNWSEVGGEDKPIVVVTRLHCKGRPGHWKRILPEAKLFRKDRLNVTAADDMVRKISDFSGAIGHTGATWVFESKDKIKPIKVDGYAPTAKNLKAKTYPFYRTLSAITIKSTSSDVIKLIEEVQHGRAFNKVAKKYELLPYEKK</sequence>
<reference evidence="3" key="1">
    <citation type="submission" date="2018-06" db="EMBL/GenBank/DDBJ databases">
        <authorList>
            <person name="Zhirakovskaya E."/>
        </authorList>
    </citation>
    <scope>NUCLEOTIDE SEQUENCE</scope>
</reference>
<name>A0A3B1B898_9ZZZZ</name>
<evidence type="ECO:0000256" key="1">
    <source>
        <dbReference type="ARBA" id="ARBA00022729"/>
    </source>
</evidence>
<protein>
    <submittedName>
        <fullName evidence="3">Phosphate ABC transporter, periplasmic phosphate-binding protein PstS (TC 3.A.1.7.1)</fullName>
    </submittedName>
</protein>
<dbReference type="SUPFAM" id="SSF53850">
    <property type="entry name" value="Periplasmic binding protein-like II"/>
    <property type="match status" value="1"/>
</dbReference>
<dbReference type="PANTHER" id="PTHR30570:SF1">
    <property type="entry name" value="PHOSPHATE-BINDING PROTEIN PSTS"/>
    <property type="match status" value="1"/>
</dbReference>
<dbReference type="EMBL" id="UOFY01000027">
    <property type="protein sequence ID" value="VAX08143.1"/>
    <property type="molecule type" value="Genomic_DNA"/>
</dbReference>
<dbReference type="Gene3D" id="3.40.190.10">
    <property type="entry name" value="Periplasmic binding protein-like II"/>
    <property type="match status" value="2"/>
</dbReference>
<dbReference type="InterPro" id="IPR024370">
    <property type="entry name" value="PBP_domain"/>
</dbReference>
<feature type="domain" description="PBP" evidence="2">
    <location>
        <begin position="99"/>
        <end position="264"/>
    </location>
</feature>
<evidence type="ECO:0000259" key="2">
    <source>
        <dbReference type="Pfam" id="PF12849"/>
    </source>
</evidence>
<dbReference type="AlphaFoldDB" id="A0A3B1B898"/>
<keyword evidence="1" id="KW-0732">Signal</keyword>
<dbReference type="InterPro" id="IPR050811">
    <property type="entry name" value="Phosphate_ABC_transporter"/>
</dbReference>